<dbReference type="AlphaFoldDB" id="A0A160FIQ5"/>
<organism evidence="1 2">
    <name type="scientific">Paraburkholderia phytofirmans OLGA172</name>
    <dbReference type="NCBI Taxonomy" id="1417228"/>
    <lineage>
        <taxon>Bacteria</taxon>
        <taxon>Pseudomonadati</taxon>
        <taxon>Pseudomonadota</taxon>
        <taxon>Betaproteobacteria</taxon>
        <taxon>Burkholderiales</taxon>
        <taxon>Burkholderiaceae</taxon>
        <taxon>Paraburkholderia</taxon>
    </lineage>
</organism>
<sequence length="84" mass="9308">MAGKFQRYLVRMDGADGFARCVLGVTSPRTAIDPSRPYDPDDGLRLLARYNGRGKARTDRDDTAMVQLIDSPSLTLPMPKKLLP</sequence>
<name>A0A160FIQ5_9BURK</name>
<proteinExistence type="predicted"/>
<accession>A0A160FIQ5</accession>
<dbReference type="KEGG" id="buz:AYM40_06805"/>
<dbReference type="Proteomes" id="UP000076852">
    <property type="component" value="Chromosome 1"/>
</dbReference>
<reference evidence="1 2" key="1">
    <citation type="journal article" date="2016" name="Gene">
        <title>PacBio SMRT assembly of a complex multi-replicon genome reveals chlorocatechol degradative operon in a region of genome plasticity.</title>
        <authorList>
            <person name="Ricker N."/>
            <person name="Shen S.Y."/>
            <person name="Goordial J."/>
            <person name="Jin S."/>
            <person name="Fulthorpe R.R."/>
        </authorList>
    </citation>
    <scope>NUCLEOTIDE SEQUENCE [LARGE SCALE GENOMIC DNA]</scope>
    <source>
        <strain evidence="1 2">OLGA172</strain>
    </source>
</reference>
<evidence type="ECO:0000313" key="2">
    <source>
        <dbReference type="Proteomes" id="UP000076852"/>
    </source>
</evidence>
<gene>
    <name evidence="1" type="ORF">AYM40_06805</name>
</gene>
<evidence type="ECO:0000313" key="1">
    <source>
        <dbReference type="EMBL" id="ANB72112.1"/>
    </source>
</evidence>
<dbReference type="EMBL" id="CP014578">
    <property type="protein sequence ID" value="ANB72112.1"/>
    <property type="molecule type" value="Genomic_DNA"/>
</dbReference>
<protein>
    <submittedName>
        <fullName evidence="1">Uncharacterized protein</fullName>
    </submittedName>
</protein>
<keyword evidence="2" id="KW-1185">Reference proteome</keyword>